<gene>
    <name evidence="1" type="ORF">FNH13_12620</name>
</gene>
<dbReference type="Proteomes" id="UP000315395">
    <property type="component" value="Chromosome"/>
</dbReference>
<dbReference type="AlphaFoldDB" id="A0A516GC09"/>
<dbReference type="OrthoDB" id="3431291at2"/>
<sequence length="66" mass="7378">MSKDRETLQRWEDFGGVWRVLASHDQAATVSMCRCDGGEEVQRLTTEDPDLVSWLAAHPSSEGLTD</sequence>
<dbReference type="KEGG" id="orz:FNH13_12620"/>
<dbReference type="RefSeq" id="WP_143783741.1">
    <property type="nucleotide sequence ID" value="NZ_CP041616.1"/>
</dbReference>
<accession>A0A516GC09</accession>
<organism evidence="1 2">
    <name type="scientific">Ornithinimicrobium ciconiae</name>
    <dbReference type="NCBI Taxonomy" id="2594265"/>
    <lineage>
        <taxon>Bacteria</taxon>
        <taxon>Bacillati</taxon>
        <taxon>Actinomycetota</taxon>
        <taxon>Actinomycetes</taxon>
        <taxon>Micrococcales</taxon>
        <taxon>Ornithinimicrobiaceae</taxon>
        <taxon>Ornithinimicrobium</taxon>
    </lineage>
</organism>
<evidence type="ECO:0000313" key="2">
    <source>
        <dbReference type="Proteomes" id="UP000315395"/>
    </source>
</evidence>
<keyword evidence="2" id="KW-1185">Reference proteome</keyword>
<reference evidence="1 2" key="1">
    <citation type="submission" date="2019-07" db="EMBL/GenBank/DDBJ databases">
        <title>complete genome sequencing of Ornithinimicrobium sp. H23M54.</title>
        <authorList>
            <person name="Bae J.-W."/>
            <person name="Lee S.-Y."/>
        </authorList>
    </citation>
    <scope>NUCLEOTIDE SEQUENCE [LARGE SCALE GENOMIC DNA]</scope>
    <source>
        <strain evidence="1 2">H23M54</strain>
    </source>
</reference>
<name>A0A516GC09_9MICO</name>
<protein>
    <submittedName>
        <fullName evidence="1">Uncharacterized protein</fullName>
    </submittedName>
</protein>
<proteinExistence type="predicted"/>
<evidence type="ECO:0000313" key="1">
    <source>
        <dbReference type="EMBL" id="QDO89064.1"/>
    </source>
</evidence>
<dbReference type="EMBL" id="CP041616">
    <property type="protein sequence ID" value="QDO89064.1"/>
    <property type="molecule type" value="Genomic_DNA"/>
</dbReference>